<dbReference type="AlphaFoldDB" id="A0AA88DNV4"/>
<dbReference type="EMBL" id="BTGU01000080">
    <property type="protein sequence ID" value="GMN58703.1"/>
    <property type="molecule type" value="Genomic_DNA"/>
</dbReference>
<proteinExistence type="predicted"/>
<keyword evidence="3" id="KW-1185">Reference proteome</keyword>
<evidence type="ECO:0000313" key="3">
    <source>
        <dbReference type="Proteomes" id="UP001187192"/>
    </source>
</evidence>
<protein>
    <submittedName>
        <fullName evidence="2">Uncharacterized protein</fullName>
    </submittedName>
</protein>
<accession>A0AA88DNV4</accession>
<feature type="region of interest" description="Disordered" evidence="1">
    <location>
        <begin position="1"/>
        <end position="22"/>
    </location>
</feature>
<dbReference type="Proteomes" id="UP001187192">
    <property type="component" value="Unassembled WGS sequence"/>
</dbReference>
<evidence type="ECO:0000313" key="2">
    <source>
        <dbReference type="EMBL" id="GMN58703.1"/>
    </source>
</evidence>
<name>A0AA88DNV4_FICCA</name>
<sequence length="122" mass="13620">MAHYYQNQYTPPPETNEYGNPIRQTNNCATPFIRVAPPLYRVGIGYCMTSTITDALTFWKRKFKLIAPPSVTCKREALRNDGDTGVVFGVGTPMLKHFPRVRMLGATQPGRSPWVPGGYVGL</sequence>
<comment type="caution">
    <text evidence="2">The sequence shown here is derived from an EMBL/GenBank/DDBJ whole genome shotgun (WGS) entry which is preliminary data.</text>
</comment>
<gene>
    <name evidence="2" type="ORF">TIFTF001_027790</name>
</gene>
<organism evidence="2 3">
    <name type="scientific">Ficus carica</name>
    <name type="common">Common fig</name>
    <dbReference type="NCBI Taxonomy" id="3494"/>
    <lineage>
        <taxon>Eukaryota</taxon>
        <taxon>Viridiplantae</taxon>
        <taxon>Streptophyta</taxon>
        <taxon>Embryophyta</taxon>
        <taxon>Tracheophyta</taxon>
        <taxon>Spermatophyta</taxon>
        <taxon>Magnoliopsida</taxon>
        <taxon>eudicotyledons</taxon>
        <taxon>Gunneridae</taxon>
        <taxon>Pentapetalae</taxon>
        <taxon>rosids</taxon>
        <taxon>fabids</taxon>
        <taxon>Rosales</taxon>
        <taxon>Moraceae</taxon>
        <taxon>Ficeae</taxon>
        <taxon>Ficus</taxon>
    </lineage>
</organism>
<evidence type="ECO:0000256" key="1">
    <source>
        <dbReference type="SAM" id="MobiDB-lite"/>
    </source>
</evidence>
<reference evidence="2" key="1">
    <citation type="submission" date="2023-07" db="EMBL/GenBank/DDBJ databases">
        <title>draft genome sequence of fig (Ficus carica).</title>
        <authorList>
            <person name="Takahashi T."/>
            <person name="Nishimura K."/>
        </authorList>
    </citation>
    <scope>NUCLEOTIDE SEQUENCE</scope>
</reference>